<organism evidence="1 2">
    <name type="scientific">Meloidogyne hapla</name>
    <name type="common">Root-knot nematode worm</name>
    <dbReference type="NCBI Taxonomy" id="6305"/>
    <lineage>
        <taxon>Eukaryota</taxon>
        <taxon>Metazoa</taxon>
        <taxon>Ecdysozoa</taxon>
        <taxon>Nematoda</taxon>
        <taxon>Chromadorea</taxon>
        <taxon>Rhabditida</taxon>
        <taxon>Tylenchina</taxon>
        <taxon>Tylenchomorpha</taxon>
        <taxon>Tylenchoidea</taxon>
        <taxon>Meloidogynidae</taxon>
        <taxon>Meloidogyninae</taxon>
        <taxon>Meloidogyne</taxon>
    </lineage>
</organism>
<dbReference type="AlphaFoldDB" id="A0A1I8B068"/>
<sequence>MLTDEAHEFLETTMKFVINALLFQIFQGNVEVNWEPCRSTYSDSGFKLRHPFNGDWLE</sequence>
<evidence type="ECO:0000313" key="2">
    <source>
        <dbReference type="WBParaSite" id="MhA1_Contig1195.frz3.gene12"/>
    </source>
</evidence>
<dbReference type="WBParaSite" id="MhA1_Contig1195.frz3.gene12">
    <property type="protein sequence ID" value="MhA1_Contig1195.frz3.gene12"/>
    <property type="gene ID" value="MhA1_Contig1195.frz3.gene12"/>
</dbReference>
<proteinExistence type="predicted"/>
<evidence type="ECO:0000313" key="1">
    <source>
        <dbReference type="Proteomes" id="UP000095281"/>
    </source>
</evidence>
<reference evidence="2" key="1">
    <citation type="submission" date="2016-11" db="UniProtKB">
        <authorList>
            <consortium name="WormBaseParasite"/>
        </authorList>
    </citation>
    <scope>IDENTIFICATION</scope>
</reference>
<dbReference type="Proteomes" id="UP000095281">
    <property type="component" value="Unplaced"/>
</dbReference>
<accession>A0A1I8B068</accession>
<keyword evidence="1" id="KW-1185">Reference proteome</keyword>
<name>A0A1I8B068_MELHA</name>
<protein>
    <submittedName>
        <fullName evidence="2">Uncharacterized protein</fullName>
    </submittedName>
</protein>